<organism evidence="1 2">
    <name type="scientific">Mycobacterium kansasii</name>
    <dbReference type="NCBI Taxonomy" id="1768"/>
    <lineage>
        <taxon>Bacteria</taxon>
        <taxon>Bacillati</taxon>
        <taxon>Actinomycetota</taxon>
        <taxon>Actinomycetes</taxon>
        <taxon>Mycobacteriales</taxon>
        <taxon>Mycobacteriaceae</taxon>
        <taxon>Mycobacterium</taxon>
    </lineage>
</organism>
<name>A0A1V3XVL3_MYCKA</name>
<dbReference type="AlphaFoldDB" id="A0A1V3XVL3"/>
<sequence length="44" mass="4740">MSLPAYLRPTIPAIGQIGNAEQPRQTFVSLVHLANSLRTHVAVA</sequence>
<comment type="caution">
    <text evidence="1">The sequence shown here is derived from an EMBL/GenBank/DDBJ whole genome shotgun (WGS) entry which is preliminary data.</text>
</comment>
<gene>
    <name evidence="1" type="ORF">BZL29_0749</name>
</gene>
<dbReference type="Proteomes" id="UP000188532">
    <property type="component" value="Unassembled WGS sequence"/>
</dbReference>
<evidence type="ECO:0000313" key="1">
    <source>
        <dbReference type="EMBL" id="OOK83245.1"/>
    </source>
</evidence>
<accession>A0A1V3XVL3</accession>
<protein>
    <submittedName>
        <fullName evidence="1">Uncharacterized protein</fullName>
    </submittedName>
</protein>
<dbReference type="EMBL" id="MVBN01000001">
    <property type="protein sequence ID" value="OOK83245.1"/>
    <property type="molecule type" value="Genomic_DNA"/>
</dbReference>
<evidence type="ECO:0000313" key="2">
    <source>
        <dbReference type="Proteomes" id="UP000188532"/>
    </source>
</evidence>
<proteinExistence type="predicted"/>
<reference evidence="1 2" key="1">
    <citation type="submission" date="2017-02" db="EMBL/GenBank/DDBJ databases">
        <title>Complete genome sequences of Mycobacterium kansasii strains isolated from rhesus macaques.</title>
        <authorList>
            <person name="Panda A."/>
            <person name="Nagaraj S."/>
            <person name="Zhao X."/>
            <person name="Tettelin H."/>
            <person name="Detolla L.J."/>
        </authorList>
    </citation>
    <scope>NUCLEOTIDE SEQUENCE [LARGE SCALE GENOMIC DNA]</scope>
    <source>
        <strain evidence="1 2">11-3469</strain>
    </source>
</reference>